<accession>A0A382R2Y0</accession>
<reference evidence="2" key="1">
    <citation type="submission" date="2018-05" db="EMBL/GenBank/DDBJ databases">
        <authorList>
            <person name="Lanie J.A."/>
            <person name="Ng W.-L."/>
            <person name="Kazmierczak K.M."/>
            <person name="Andrzejewski T.M."/>
            <person name="Davidsen T.M."/>
            <person name="Wayne K.J."/>
            <person name="Tettelin H."/>
            <person name="Glass J.I."/>
            <person name="Rusch D."/>
            <person name="Podicherti R."/>
            <person name="Tsui H.-C.T."/>
            <person name="Winkler M.E."/>
        </authorList>
    </citation>
    <scope>NUCLEOTIDE SEQUENCE</scope>
</reference>
<dbReference type="Gene3D" id="3.40.1170.10">
    <property type="entry name" value="DNA repair protein MutS, domain I"/>
    <property type="match status" value="1"/>
</dbReference>
<dbReference type="GO" id="GO:0005524">
    <property type="term" value="F:ATP binding"/>
    <property type="evidence" value="ECO:0007669"/>
    <property type="project" value="InterPro"/>
</dbReference>
<dbReference type="EMBL" id="UINC01118756">
    <property type="protein sequence ID" value="SVC92099.1"/>
    <property type="molecule type" value="Genomic_DNA"/>
</dbReference>
<dbReference type="AlphaFoldDB" id="A0A382R2Y0"/>
<dbReference type="InterPro" id="IPR007695">
    <property type="entry name" value="DNA_mismatch_repair_MutS-lik_N"/>
</dbReference>
<evidence type="ECO:0000259" key="1">
    <source>
        <dbReference type="Pfam" id="PF01624"/>
    </source>
</evidence>
<dbReference type="GO" id="GO:0030983">
    <property type="term" value="F:mismatched DNA binding"/>
    <property type="evidence" value="ECO:0007669"/>
    <property type="project" value="InterPro"/>
</dbReference>
<name>A0A382R2Y0_9ZZZZ</name>
<dbReference type="GO" id="GO:0006298">
    <property type="term" value="P:mismatch repair"/>
    <property type="evidence" value="ECO:0007669"/>
    <property type="project" value="InterPro"/>
</dbReference>
<sequence length="110" mass="12282">MRANEPHIMLEKTTSAKVRKGGMKSTPMLAQYFEIKKAHPDSLLFFRMGDFYEMFFEDAVAAAGVLDIALTKRGKHAGQDVPMCGVPVHSHQSYLHKLIKGGFKVAICEQ</sequence>
<gene>
    <name evidence="2" type="ORF">METZ01_LOCUS344953</name>
</gene>
<protein>
    <recommendedName>
        <fullName evidence="1">DNA mismatch repair protein MutS-like N-terminal domain-containing protein</fullName>
    </recommendedName>
</protein>
<organism evidence="2">
    <name type="scientific">marine metagenome</name>
    <dbReference type="NCBI Taxonomy" id="408172"/>
    <lineage>
        <taxon>unclassified sequences</taxon>
        <taxon>metagenomes</taxon>
        <taxon>ecological metagenomes</taxon>
    </lineage>
</organism>
<dbReference type="SUPFAM" id="SSF55271">
    <property type="entry name" value="DNA repair protein MutS, domain I"/>
    <property type="match status" value="1"/>
</dbReference>
<proteinExistence type="predicted"/>
<feature type="non-terminal residue" evidence="2">
    <location>
        <position position="110"/>
    </location>
</feature>
<feature type="domain" description="DNA mismatch repair protein MutS-like N-terminal" evidence="1">
    <location>
        <begin position="26"/>
        <end position="110"/>
    </location>
</feature>
<dbReference type="Pfam" id="PF01624">
    <property type="entry name" value="MutS_I"/>
    <property type="match status" value="1"/>
</dbReference>
<dbReference type="InterPro" id="IPR016151">
    <property type="entry name" value="DNA_mismatch_repair_MutS_N"/>
</dbReference>
<evidence type="ECO:0000313" key="2">
    <source>
        <dbReference type="EMBL" id="SVC92099.1"/>
    </source>
</evidence>